<keyword evidence="1" id="KW-0472">Membrane</keyword>
<protein>
    <submittedName>
        <fullName evidence="3">Membrane protein</fullName>
    </submittedName>
</protein>
<evidence type="ECO:0000313" key="5">
    <source>
        <dbReference type="Proteomes" id="UP000191010"/>
    </source>
</evidence>
<name>A0AAJ0PGU9_9PSED</name>
<evidence type="ECO:0000313" key="2">
    <source>
        <dbReference type="EMBL" id="AQW67423.1"/>
    </source>
</evidence>
<reference evidence="2 5" key="2">
    <citation type="submission" date="2017-02" db="EMBL/GenBank/DDBJ databases">
        <authorList>
            <person name="Guo L."/>
        </authorList>
    </citation>
    <scope>NUCLEOTIDE SEQUENCE [LARGE SCALE GENOMIC DNA]</scope>
    <source>
        <strain evidence="2 5">PRS09-11288</strain>
    </source>
</reference>
<feature type="transmembrane region" description="Helical" evidence="1">
    <location>
        <begin position="89"/>
        <end position="107"/>
    </location>
</feature>
<accession>A0AAJ0PGU9</accession>
<reference evidence="3 4" key="1">
    <citation type="journal article" date="2016" name="Front. Microbiol.">
        <title>Genomic Resource of Rice Seed Associated Bacteria.</title>
        <authorList>
            <person name="Midha S."/>
            <person name="Bansal K."/>
            <person name="Sharma S."/>
            <person name="Kumar N."/>
            <person name="Patil P.P."/>
            <person name="Chaudhry V."/>
            <person name="Patil P.B."/>
        </authorList>
    </citation>
    <scope>NUCLEOTIDE SEQUENCE [LARGE SCALE GENOMIC DNA]</scope>
    <source>
        <strain evidence="3 4">NS96</strain>
    </source>
</reference>
<dbReference type="InterPro" id="IPR021762">
    <property type="entry name" value="DUF3325"/>
</dbReference>
<dbReference type="Pfam" id="PF11804">
    <property type="entry name" value="DUF3325"/>
    <property type="match status" value="1"/>
</dbReference>
<evidence type="ECO:0000313" key="3">
    <source>
        <dbReference type="EMBL" id="KTT20277.1"/>
    </source>
</evidence>
<keyword evidence="5" id="KW-1185">Reference proteome</keyword>
<dbReference type="Proteomes" id="UP000071644">
    <property type="component" value="Unassembled WGS sequence"/>
</dbReference>
<evidence type="ECO:0000256" key="1">
    <source>
        <dbReference type="SAM" id="Phobius"/>
    </source>
</evidence>
<gene>
    <name evidence="2" type="ORF">B2J77_03825</name>
    <name evidence="3" type="ORF">NS96R_01310</name>
</gene>
<keyword evidence="1" id="KW-0812">Transmembrane</keyword>
<dbReference type="EMBL" id="LDSN01000004">
    <property type="protein sequence ID" value="KTT20277.1"/>
    <property type="molecule type" value="Genomic_DNA"/>
</dbReference>
<dbReference type="RefSeq" id="WP_058637194.1">
    <property type="nucleotide sequence ID" value="NZ_CP019952.1"/>
</dbReference>
<proteinExistence type="predicted"/>
<dbReference type="AlphaFoldDB" id="A0AAJ0PGU9"/>
<dbReference type="EMBL" id="CP019952">
    <property type="protein sequence ID" value="AQW67423.1"/>
    <property type="molecule type" value="Genomic_DNA"/>
</dbReference>
<feature type="transmembrane region" description="Helical" evidence="1">
    <location>
        <begin position="38"/>
        <end position="57"/>
    </location>
</feature>
<feature type="transmembrane region" description="Helical" evidence="1">
    <location>
        <begin position="64"/>
        <end position="83"/>
    </location>
</feature>
<dbReference type="Proteomes" id="UP000191010">
    <property type="component" value="Chromosome"/>
</dbReference>
<keyword evidence="1" id="KW-1133">Transmembrane helix</keyword>
<organism evidence="3 4">
    <name type="scientific">Pseudomonas parafulva</name>
    <dbReference type="NCBI Taxonomy" id="157782"/>
    <lineage>
        <taxon>Bacteria</taxon>
        <taxon>Pseudomonadati</taxon>
        <taxon>Pseudomonadota</taxon>
        <taxon>Gammaproteobacteria</taxon>
        <taxon>Pseudomonadales</taxon>
        <taxon>Pseudomonadaceae</taxon>
        <taxon>Pseudomonas</taxon>
    </lineage>
</organism>
<sequence length="108" mass="11229">MLGIALIAFAGFAALCLAMPKHFEALLGLTPVPGQPRLLRATGWLMLLVSLALGVQARGWAHGLVEWTAVAMAGVTLWVFGLAYLPRLLVGMAAVSALLGPLLVLLAG</sequence>
<evidence type="ECO:0000313" key="4">
    <source>
        <dbReference type="Proteomes" id="UP000071644"/>
    </source>
</evidence>